<dbReference type="Pfam" id="PF06839">
    <property type="entry name" value="Zn_ribbon_GRF"/>
    <property type="match status" value="1"/>
</dbReference>
<keyword evidence="3" id="KW-0862">Zinc</keyword>
<protein>
    <recommendedName>
        <fullName evidence="5">GRF-type domain-containing protein</fullName>
    </recommendedName>
</protein>
<evidence type="ECO:0000256" key="2">
    <source>
        <dbReference type="ARBA" id="ARBA00022771"/>
    </source>
</evidence>
<organism evidence="6 7">
    <name type="scientific">Vigna mungo</name>
    <name type="common">Black gram</name>
    <name type="synonym">Phaseolus mungo</name>
    <dbReference type="NCBI Taxonomy" id="3915"/>
    <lineage>
        <taxon>Eukaryota</taxon>
        <taxon>Viridiplantae</taxon>
        <taxon>Streptophyta</taxon>
        <taxon>Embryophyta</taxon>
        <taxon>Tracheophyta</taxon>
        <taxon>Spermatophyta</taxon>
        <taxon>Magnoliopsida</taxon>
        <taxon>eudicotyledons</taxon>
        <taxon>Gunneridae</taxon>
        <taxon>Pentapetalae</taxon>
        <taxon>rosids</taxon>
        <taxon>fabids</taxon>
        <taxon>Fabales</taxon>
        <taxon>Fabaceae</taxon>
        <taxon>Papilionoideae</taxon>
        <taxon>50 kb inversion clade</taxon>
        <taxon>NPAAA clade</taxon>
        <taxon>indigoferoid/millettioid clade</taxon>
        <taxon>Phaseoleae</taxon>
        <taxon>Vigna</taxon>
    </lineage>
</organism>
<keyword evidence="7" id="KW-1185">Reference proteome</keyword>
<evidence type="ECO:0000259" key="5">
    <source>
        <dbReference type="PROSITE" id="PS51999"/>
    </source>
</evidence>
<gene>
    <name evidence="6" type="ORF">V8G54_005150</name>
</gene>
<sequence>MAHPCSSASCSGWRKQDGNGNGGGRGGFENGGPFCYCGMKCVVRIVRTAKNRGKQFWGCPKFKNGGEDGGCNYFSWCADHGVVERETSVKREGMSESFLNRESMEGGWKIISEQMDLSVNKLGNRINVLLGMECFYCTYDAMYLGCNNEPKFSASQNWKVIKWVQIFDV</sequence>
<dbReference type="AlphaFoldDB" id="A0AAQ3PCY1"/>
<dbReference type="Proteomes" id="UP001374535">
    <property type="component" value="Chromosome 1"/>
</dbReference>
<feature type="domain" description="GRF-type" evidence="5">
    <location>
        <begin position="35"/>
        <end position="80"/>
    </location>
</feature>
<evidence type="ECO:0000256" key="1">
    <source>
        <dbReference type="ARBA" id="ARBA00022723"/>
    </source>
</evidence>
<dbReference type="InterPro" id="IPR010666">
    <property type="entry name" value="Znf_GRF"/>
</dbReference>
<proteinExistence type="predicted"/>
<dbReference type="GO" id="GO:0008270">
    <property type="term" value="F:zinc ion binding"/>
    <property type="evidence" value="ECO:0007669"/>
    <property type="project" value="UniProtKB-KW"/>
</dbReference>
<accession>A0AAQ3PCY1</accession>
<name>A0AAQ3PCY1_VIGMU</name>
<keyword evidence="2 4" id="KW-0863">Zinc-finger</keyword>
<evidence type="ECO:0000313" key="7">
    <source>
        <dbReference type="Proteomes" id="UP001374535"/>
    </source>
</evidence>
<dbReference type="EMBL" id="CP144700">
    <property type="protein sequence ID" value="WVZ26606.1"/>
    <property type="molecule type" value="Genomic_DNA"/>
</dbReference>
<dbReference type="PROSITE" id="PS51999">
    <property type="entry name" value="ZF_GRF"/>
    <property type="match status" value="1"/>
</dbReference>
<reference evidence="6 7" key="1">
    <citation type="journal article" date="2023" name="Life. Sci Alliance">
        <title>Evolutionary insights into 3D genome organization and epigenetic landscape of Vigna mungo.</title>
        <authorList>
            <person name="Junaid A."/>
            <person name="Singh B."/>
            <person name="Bhatia S."/>
        </authorList>
    </citation>
    <scope>NUCLEOTIDE SEQUENCE [LARGE SCALE GENOMIC DNA]</scope>
    <source>
        <strain evidence="6">Urdbean</strain>
    </source>
</reference>
<evidence type="ECO:0000256" key="3">
    <source>
        <dbReference type="ARBA" id="ARBA00022833"/>
    </source>
</evidence>
<dbReference type="PANTHER" id="PTHR33248">
    <property type="entry name" value="ZINC ION-BINDING PROTEIN"/>
    <property type="match status" value="1"/>
</dbReference>
<evidence type="ECO:0000313" key="6">
    <source>
        <dbReference type="EMBL" id="WVZ26606.1"/>
    </source>
</evidence>
<keyword evidence="1" id="KW-0479">Metal-binding</keyword>
<evidence type="ECO:0000256" key="4">
    <source>
        <dbReference type="PROSITE-ProRule" id="PRU01343"/>
    </source>
</evidence>